<feature type="active site" description="Tele-UMP-histidine intermediate" evidence="13">
    <location>
        <position position="166"/>
    </location>
</feature>
<feature type="binding site" evidence="14">
    <location>
        <position position="164"/>
    </location>
    <ligand>
        <name>Zn(2+)</name>
        <dbReference type="ChEBI" id="CHEBI:29105"/>
    </ligand>
</feature>
<evidence type="ECO:0000259" key="17">
    <source>
        <dbReference type="Pfam" id="PF02744"/>
    </source>
</evidence>
<evidence type="ECO:0000256" key="12">
    <source>
        <dbReference type="NCBIfam" id="TIGR00209"/>
    </source>
</evidence>
<evidence type="ECO:0000256" key="7">
    <source>
        <dbReference type="ARBA" id="ARBA00022695"/>
    </source>
</evidence>
<dbReference type="GO" id="GO:0008270">
    <property type="term" value="F:zinc ion binding"/>
    <property type="evidence" value="ECO:0007669"/>
    <property type="project" value="InterPro"/>
</dbReference>
<dbReference type="GO" id="GO:0005737">
    <property type="term" value="C:cytoplasm"/>
    <property type="evidence" value="ECO:0007669"/>
    <property type="project" value="TreeGrafter"/>
</dbReference>
<dbReference type="NCBIfam" id="TIGR00209">
    <property type="entry name" value="galT_1"/>
    <property type="match status" value="1"/>
</dbReference>
<dbReference type="InterPro" id="IPR036265">
    <property type="entry name" value="HIT-like_sf"/>
</dbReference>
<evidence type="ECO:0000313" key="19">
    <source>
        <dbReference type="Proteomes" id="UP000464524"/>
    </source>
</evidence>
<dbReference type="EMBL" id="CP047656">
    <property type="protein sequence ID" value="QHJ11701.1"/>
    <property type="molecule type" value="Genomic_DNA"/>
</dbReference>
<dbReference type="KEGG" id="pmes:FX988_01936"/>
<comment type="pathway">
    <text evidence="2 15">Carbohydrate metabolism; galactose metabolism.</text>
</comment>
<keyword evidence="9 14" id="KW-0862">Zinc</keyword>
<reference evidence="18 19" key="1">
    <citation type="submission" date="2019-12" db="EMBL/GenBank/DDBJ databases">
        <title>Genome sequencing and assembly of endphytes of Porphyra tenera.</title>
        <authorList>
            <person name="Park J.M."/>
            <person name="Shin R."/>
            <person name="Jo S.H."/>
        </authorList>
    </citation>
    <scope>NUCLEOTIDE SEQUENCE [LARGE SCALE GENOMIC DNA]</scope>
    <source>
        <strain evidence="18 19">GPM4</strain>
    </source>
</reference>
<organism evidence="18 19">
    <name type="scientific">Paraglaciecola mesophila</name>
    <dbReference type="NCBI Taxonomy" id="197222"/>
    <lineage>
        <taxon>Bacteria</taxon>
        <taxon>Pseudomonadati</taxon>
        <taxon>Pseudomonadota</taxon>
        <taxon>Gammaproteobacteria</taxon>
        <taxon>Alteromonadales</taxon>
        <taxon>Alteromonadaceae</taxon>
        <taxon>Paraglaciecola</taxon>
    </lineage>
</organism>
<dbReference type="Pfam" id="PF02744">
    <property type="entry name" value="GalP_UDP_tr_C"/>
    <property type="match status" value="1"/>
</dbReference>
<dbReference type="AlphaFoldDB" id="A0A857JL28"/>
<keyword evidence="11 15" id="KW-0119">Carbohydrate metabolism</keyword>
<dbReference type="PIRSF" id="PIRSF000808">
    <property type="entry name" value="GalT"/>
    <property type="match status" value="1"/>
</dbReference>
<comment type="similarity">
    <text evidence="3 15">Belongs to the galactose-1-phosphate uridylyltransferase type 1 family.</text>
</comment>
<feature type="domain" description="Galactose-1-phosphate uridyl transferase N-terminal" evidence="16">
    <location>
        <begin position="3"/>
        <end position="176"/>
    </location>
</feature>
<dbReference type="NCBIfam" id="NF008724">
    <property type="entry name" value="PRK11720.1"/>
    <property type="match status" value="1"/>
</dbReference>
<dbReference type="EC" id="2.7.7.12" evidence="4 12"/>
<evidence type="ECO:0000313" key="18">
    <source>
        <dbReference type="EMBL" id="QHJ11701.1"/>
    </source>
</evidence>
<protein>
    <recommendedName>
        <fullName evidence="5 12">Galactose-1-phosphate uridylyltransferase</fullName>
        <ecNumber evidence="4 12">2.7.7.12</ecNumber>
    </recommendedName>
</protein>
<dbReference type="PANTHER" id="PTHR11943">
    <property type="entry name" value="GALACTOSE-1-PHOSPHATE URIDYLYLTRANSFERASE"/>
    <property type="match status" value="1"/>
</dbReference>
<comment type="catalytic activity">
    <reaction evidence="1 15">
        <text>alpha-D-galactose 1-phosphate + UDP-alpha-D-glucose = alpha-D-glucose 1-phosphate + UDP-alpha-D-galactose</text>
        <dbReference type="Rhea" id="RHEA:13989"/>
        <dbReference type="ChEBI" id="CHEBI:58336"/>
        <dbReference type="ChEBI" id="CHEBI:58601"/>
        <dbReference type="ChEBI" id="CHEBI:58885"/>
        <dbReference type="ChEBI" id="CHEBI:66914"/>
        <dbReference type="EC" id="2.7.7.12"/>
    </reaction>
</comment>
<comment type="cofactor">
    <cofactor evidence="14">
        <name>Zn(2+)</name>
        <dbReference type="ChEBI" id="CHEBI:29105"/>
    </cofactor>
    <text evidence="14">Binds 1 zinc ion per subunit.</text>
</comment>
<evidence type="ECO:0000256" key="6">
    <source>
        <dbReference type="ARBA" id="ARBA00022679"/>
    </source>
</evidence>
<evidence type="ECO:0000256" key="15">
    <source>
        <dbReference type="RuleBase" id="RU000506"/>
    </source>
</evidence>
<dbReference type="PANTHER" id="PTHR11943:SF1">
    <property type="entry name" value="GALACTOSE-1-PHOSPHATE URIDYLYLTRANSFERASE"/>
    <property type="match status" value="1"/>
</dbReference>
<dbReference type="CDD" id="cd00608">
    <property type="entry name" value="GalT"/>
    <property type="match status" value="1"/>
</dbReference>
<evidence type="ECO:0000256" key="1">
    <source>
        <dbReference type="ARBA" id="ARBA00001107"/>
    </source>
</evidence>
<dbReference type="Pfam" id="PF01087">
    <property type="entry name" value="GalP_UDP_transf"/>
    <property type="match status" value="1"/>
</dbReference>
<dbReference type="FunFam" id="3.30.428.10:FF:000002">
    <property type="entry name" value="Galactose-1-phosphate uridylyltransferase"/>
    <property type="match status" value="1"/>
</dbReference>
<feature type="domain" description="Galactose-1-phosphate uridyl transferase C-terminal" evidence="17">
    <location>
        <begin position="185"/>
        <end position="346"/>
    </location>
</feature>
<sequence>MSKFDPVDHSHRRRNPLTNDWVLVSPHRAKRPWQGQVEKPQQNDSAAHDPSCYLCAGNTRINGEVNPEYQGTFVFTNDFAALMNDTPASEQENDDLFTVEAARGTSRVICFSPAHNKSLPELSLPALENVVQTWRDQVAELSKDYAWVQVFENKGAAMGCSNPHPHGQVWANDFIPNEVRKADVNQRAYFDKHGSSLLLDYAQKESASGERTVVETDHWIAVVPYWAAWPFETLLMPKFNCARFDEMNDAQQADLAVALKKLTSRYDNLFQCSFPYSMGWHGAPHNSDVTEHWQLHAHFYPPLLRSATVRKFMVGYEMMAEPQRDLTPEQAAQKLQALSDVHYNESNGA</sequence>
<evidence type="ECO:0000256" key="13">
    <source>
        <dbReference type="PIRSR" id="PIRSR000808-1"/>
    </source>
</evidence>
<evidence type="ECO:0000256" key="3">
    <source>
        <dbReference type="ARBA" id="ARBA00010951"/>
    </source>
</evidence>
<feature type="binding site" evidence="14">
    <location>
        <position position="52"/>
    </location>
    <ligand>
        <name>Zn(2+)</name>
        <dbReference type="ChEBI" id="CHEBI:29105"/>
    </ligand>
</feature>
<keyword evidence="19" id="KW-1185">Reference proteome</keyword>
<evidence type="ECO:0000256" key="10">
    <source>
        <dbReference type="ARBA" id="ARBA00023144"/>
    </source>
</evidence>
<keyword evidence="10 15" id="KW-0299">Galactose metabolism</keyword>
<dbReference type="FunFam" id="3.30.428.10:FF:000001">
    <property type="entry name" value="Galactose-1-phosphate uridylyltransferase"/>
    <property type="match status" value="1"/>
</dbReference>
<dbReference type="UniPathway" id="UPA00214"/>
<dbReference type="GO" id="GO:0033499">
    <property type="term" value="P:galactose catabolic process via UDP-galactose, Leloir pathway"/>
    <property type="evidence" value="ECO:0007669"/>
    <property type="project" value="TreeGrafter"/>
</dbReference>
<dbReference type="PROSITE" id="PS00117">
    <property type="entry name" value="GAL_P_UDP_TRANSF_I"/>
    <property type="match status" value="1"/>
</dbReference>
<dbReference type="InterPro" id="IPR019779">
    <property type="entry name" value="GalP_UDPtransf1_His-AS"/>
</dbReference>
<evidence type="ECO:0000256" key="4">
    <source>
        <dbReference type="ARBA" id="ARBA00012384"/>
    </source>
</evidence>
<evidence type="ECO:0000259" key="16">
    <source>
        <dbReference type="Pfam" id="PF01087"/>
    </source>
</evidence>
<evidence type="ECO:0000256" key="5">
    <source>
        <dbReference type="ARBA" id="ARBA00016340"/>
    </source>
</evidence>
<gene>
    <name evidence="18" type="ORF">FX988_01936</name>
</gene>
<dbReference type="InterPro" id="IPR001937">
    <property type="entry name" value="GalP_UDPtransf1"/>
</dbReference>
<evidence type="ECO:0000256" key="14">
    <source>
        <dbReference type="PIRSR" id="PIRSR000808-3"/>
    </source>
</evidence>
<evidence type="ECO:0000256" key="9">
    <source>
        <dbReference type="ARBA" id="ARBA00022833"/>
    </source>
</evidence>
<dbReference type="InterPro" id="IPR005850">
    <property type="entry name" value="GalP_Utransf_C"/>
</dbReference>
<feature type="binding site" evidence="14">
    <location>
        <position position="55"/>
    </location>
    <ligand>
        <name>Zn(2+)</name>
        <dbReference type="ChEBI" id="CHEBI:29105"/>
    </ligand>
</feature>
<keyword evidence="6 15" id="KW-0808">Transferase</keyword>
<keyword evidence="7 15" id="KW-0548">Nucleotidyltransferase</keyword>
<accession>A0A857JL28</accession>
<dbReference type="InterPro" id="IPR005849">
    <property type="entry name" value="GalP_Utransf_N"/>
</dbReference>
<dbReference type="Gene3D" id="3.30.428.10">
    <property type="entry name" value="HIT-like"/>
    <property type="match status" value="2"/>
</dbReference>
<proteinExistence type="inferred from homology"/>
<name>A0A857JL28_9ALTE</name>
<evidence type="ECO:0000256" key="11">
    <source>
        <dbReference type="ARBA" id="ARBA00023277"/>
    </source>
</evidence>
<feature type="binding site" evidence="14">
    <location>
        <position position="115"/>
    </location>
    <ligand>
        <name>Zn(2+)</name>
        <dbReference type="ChEBI" id="CHEBI:29105"/>
    </ligand>
</feature>
<dbReference type="Proteomes" id="UP000464524">
    <property type="component" value="Chromosome"/>
</dbReference>
<dbReference type="SUPFAM" id="SSF54197">
    <property type="entry name" value="HIT-like"/>
    <property type="match status" value="2"/>
</dbReference>
<evidence type="ECO:0000256" key="2">
    <source>
        <dbReference type="ARBA" id="ARBA00004947"/>
    </source>
</evidence>
<dbReference type="OrthoDB" id="9769064at2"/>
<dbReference type="RefSeq" id="WP_160179480.1">
    <property type="nucleotide sequence ID" value="NZ_CP047656.1"/>
</dbReference>
<evidence type="ECO:0000256" key="8">
    <source>
        <dbReference type="ARBA" id="ARBA00022723"/>
    </source>
</evidence>
<keyword evidence="8 14" id="KW-0479">Metal-binding</keyword>
<dbReference type="GO" id="GO:0008108">
    <property type="term" value="F:UDP-glucose:hexose-1-phosphate uridylyltransferase activity"/>
    <property type="evidence" value="ECO:0007669"/>
    <property type="project" value="UniProtKB-UniRule"/>
</dbReference>